<dbReference type="EMBL" id="SNRW01008282">
    <property type="protein sequence ID" value="KAA6379766.1"/>
    <property type="molecule type" value="Genomic_DNA"/>
</dbReference>
<evidence type="ECO:0000313" key="2">
    <source>
        <dbReference type="Proteomes" id="UP000324800"/>
    </source>
</evidence>
<organism evidence="1 2">
    <name type="scientific">Streblomastix strix</name>
    <dbReference type="NCBI Taxonomy" id="222440"/>
    <lineage>
        <taxon>Eukaryota</taxon>
        <taxon>Metamonada</taxon>
        <taxon>Preaxostyla</taxon>
        <taxon>Oxymonadida</taxon>
        <taxon>Streblomastigidae</taxon>
        <taxon>Streblomastix</taxon>
    </lineage>
</organism>
<reference evidence="1 2" key="1">
    <citation type="submission" date="2019-03" db="EMBL/GenBank/DDBJ databases">
        <title>Single cell metagenomics reveals metabolic interactions within the superorganism composed of flagellate Streblomastix strix and complex community of Bacteroidetes bacteria on its surface.</title>
        <authorList>
            <person name="Treitli S.C."/>
            <person name="Kolisko M."/>
            <person name="Husnik F."/>
            <person name="Keeling P."/>
            <person name="Hampl V."/>
        </authorList>
    </citation>
    <scope>NUCLEOTIDE SEQUENCE [LARGE SCALE GENOMIC DNA]</scope>
    <source>
        <strain evidence="1">ST1C</strain>
    </source>
</reference>
<evidence type="ECO:0000313" key="1">
    <source>
        <dbReference type="EMBL" id="KAA6379766.1"/>
    </source>
</evidence>
<gene>
    <name evidence="1" type="ORF">EZS28_024706</name>
</gene>
<dbReference type="AlphaFoldDB" id="A0A5J4VB38"/>
<dbReference type="Proteomes" id="UP000324800">
    <property type="component" value="Unassembled WGS sequence"/>
</dbReference>
<proteinExistence type="predicted"/>
<protein>
    <submittedName>
        <fullName evidence="1">Uncharacterized protein</fullName>
    </submittedName>
</protein>
<accession>A0A5J4VB38</accession>
<sequence length="366" mass="42176">MNNEEVMQSMTEIFGANALKIRERTKGVIFDIHIYKKCSKAKYISESDKVTGSYTPILITAHGGLHAYVNRNNYPLKDNRLVALMKIPFNGFIDDVFAQIDKHKMSDGKPNGTKENRLMLPDSVIHDDDYEQTKIEYKYPPAPDSFGDSNLREEEYVKEPRIILVDETATPMSIDLVNAIIDGFQGIEIHNYASKSSDECTLLPLFNSLNSLVQFSISNDQINELEDKIYKIANLTANTSAHWNETKSKLDNDVGFNKPWLLVSYVKNFNRKYYDDTLKKCIADYFKQQEEEKRQKQKIQLMNSASKQLIMLKDPFLLMLDIQEKAIKGEYKDESELMQDLMRVMCYTTAKDGQAMYYGQIMGFCN</sequence>
<comment type="caution">
    <text evidence="1">The sequence shown here is derived from an EMBL/GenBank/DDBJ whole genome shotgun (WGS) entry which is preliminary data.</text>
</comment>
<name>A0A5J4VB38_9EUKA</name>